<dbReference type="PANTHER" id="PTHR23322:SF93">
    <property type="entry name" value="UBX DOMAIN-CONTAINING PROTEIN 8"/>
    <property type="match status" value="1"/>
</dbReference>
<dbReference type="PANTHER" id="PTHR23322">
    <property type="entry name" value="FAS-ASSOCIATED PROTEIN"/>
    <property type="match status" value="1"/>
</dbReference>
<reference evidence="2 3" key="1">
    <citation type="journal article" date="2019" name="Nat. Plants">
        <title>Stout camphor tree genome fills gaps in understanding of flowering plant genome evolution.</title>
        <authorList>
            <person name="Chaw S.M."/>
            <person name="Liu Y.C."/>
            <person name="Wu Y.W."/>
            <person name="Wang H.Y."/>
            <person name="Lin C.I."/>
            <person name="Wu C.S."/>
            <person name="Ke H.M."/>
            <person name="Chang L.Y."/>
            <person name="Hsu C.Y."/>
            <person name="Yang H.T."/>
            <person name="Sudianto E."/>
            <person name="Hsu M.H."/>
            <person name="Wu K.P."/>
            <person name="Wang L.N."/>
            <person name="Leebens-Mack J.H."/>
            <person name="Tsai I.J."/>
        </authorList>
    </citation>
    <scope>NUCLEOTIDE SEQUENCE [LARGE SCALE GENOMIC DNA]</scope>
    <source>
        <strain evidence="3">cv. Chaw 1501</strain>
        <tissue evidence="2">Young leaves</tissue>
    </source>
</reference>
<dbReference type="GO" id="GO:0043130">
    <property type="term" value="F:ubiquitin binding"/>
    <property type="evidence" value="ECO:0007669"/>
    <property type="project" value="TreeGrafter"/>
</dbReference>
<comment type="caution">
    <text evidence="2">The sequence shown here is derived from an EMBL/GenBank/DDBJ whole genome shotgun (WGS) entry which is preliminary data.</text>
</comment>
<accession>A0A3S4NR89</accession>
<dbReference type="PROSITE" id="PS50330">
    <property type="entry name" value="UIM"/>
    <property type="match status" value="1"/>
</dbReference>
<keyword evidence="3" id="KW-1185">Reference proteome</keyword>
<evidence type="ECO:0000256" key="1">
    <source>
        <dbReference type="SAM" id="MobiDB-lite"/>
    </source>
</evidence>
<dbReference type="Proteomes" id="UP000283530">
    <property type="component" value="Unassembled WGS sequence"/>
</dbReference>
<dbReference type="Gene3D" id="1.10.8.10">
    <property type="entry name" value="DNA helicase RuvA subunit, C-terminal domain"/>
    <property type="match status" value="1"/>
</dbReference>
<protein>
    <submittedName>
        <fullName evidence="2">Plant UBX domain-containing protein 8</fullName>
    </submittedName>
</protein>
<dbReference type="OrthoDB" id="1920064at2759"/>
<feature type="compositionally biased region" description="Basic and acidic residues" evidence="1">
    <location>
        <begin position="256"/>
        <end position="267"/>
    </location>
</feature>
<sequence>MARPNQDAIDTFVSITSTSEAVALRKLEEHGGDLNEAVNAYFSEGDRTNTQPTSVHVPQNDFMDIDDPIQVAPHGPFSFLAAARNLNPFSILDSSFHRSFFDGRGTADVANRAPWVSHPREVREIPIEFKDGSDPSGQSGSRPIVKDVTGSTHAHGPEVHGTVITNDEDEEDIPVAPRSAPSAPQPHNVTDYGDDIEEEMLKAAIEASKRDAEEGHSNHQFGAHIDTSGSRLEHRSDLSENVELARAVSLSLKTAEREKAMRDRKGVSDSSGMDDLGRRLAPNGSWVNGLGPMDWPTHVFGLHQ</sequence>
<feature type="region of interest" description="Disordered" evidence="1">
    <location>
        <begin position="127"/>
        <end position="168"/>
    </location>
</feature>
<feature type="region of interest" description="Disordered" evidence="1">
    <location>
        <begin position="256"/>
        <end position="276"/>
    </location>
</feature>
<dbReference type="InterPro" id="IPR003903">
    <property type="entry name" value="UIM_dom"/>
</dbReference>
<proteinExistence type="predicted"/>
<dbReference type="AlphaFoldDB" id="A0A3S4NR89"/>
<dbReference type="STRING" id="337451.A0A3S4NR89"/>
<evidence type="ECO:0000313" key="3">
    <source>
        <dbReference type="Proteomes" id="UP000283530"/>
    </source>
</evidence>
<organism evidence="2 3">
    <name type="scientific">Cinnamomum micranthum f. kanehirae</name>
    <dbReference type="NCBI Taxonomy" id="337451"/>
    <lineage>
        <taxon>Eukaryota</taxon>
        <taxon>Viridiplantae</taxon>
        <taxon>Streptophyta</taxon>
        <taxon>Embryophyta</taxon>
        <taxon>Tracheophyta</taxon>
        <taxon>Spermatophyta</taxon>
        <taxon>Magnoliopsida</taxon>
        <taxon>Magnoliidae</taxon>
        <taxon>Laurales</taxon>
        <taxon>Lauraceae</taxon>
        <taxon>Cinnamomum</taxon>
    </lineage>
</organism>
<feature type="region of interest" description="Disordered" evidence="1">
    <location>
        <begin position="210"/>
        <end position="237"/>
    </location>
</feature>
<gene>
    <name evidence="2" type="ORF">CKAN_00918500</name>
</gene>
<dbReference type="InterPro" id="IPR050730">
    <property type="entry name" value="UBX_domain-protein"/>
</dbReference>
<dbReference type="InterPro" id="IPR009060">
    <property type="entry name" value="UBA-like_sf"/>
</dbReference>
<dbReference type="CDD" id="cd14351">
    <property type="entry name" value="UBA_Ubx1_like"/>
    <property type="match status" value="1"/>
</dbReference>
<dbReference type="Pfam" id="PF14555">
    <property type="entry name" value="UBA_4"/>
    <property type="match status" value="1"/>
</dbReference>
<evidence type="ECO:0000313" key="2">
    <source>
        <dbReference type="EMBL" id="RWR80542.1"/>
    </source>
</evidence>
<dbReference type="SUPFAM" id="SSF46934">
    <property type="entry name" value="UBA-like"/>
    <property type="match status" value="1"/>
</dbReference>
<name>A0A3S4NR89_9MAGN</name>
<dbReference type="SMART" id="SM00726">
    <property type="entry name" value="UIM"/>
    <property type="match status" value="2"/>
</dbReference>
<dbReference type="EMBL" id="QPKB01000003">
    <property type="protein sequence ID" value="RWR80542.1"/>
    <property type="molecule type" value="Genomic_DNA"/>
</dbReference>